<reference evidence="2" key="1">
    <citation type="journal article" date="2019" name="Int. J. Syst. Evol. Microbiol.">
        <title>The Global Catalogue of Microorganisms (GCM) 10K type strain sequencing project: providing services to taxonomists for standard genome sequencing and annotation.</title>
        <authorList>
            <consortium name="The Broad Institute Genomics Platform"/>
            <consortium name="The Broad Institute Genome Sequencing Center for Infectious Disease"/>
            <person name="Wu L."/>
            <person name="Ma J."/>
        </authorList>
    </citation>
    <scope>NUCLEOTIDE SEQUENCE [LARGE SCALE GENOMIC DNA]</scope>
    <source>
        <strain evidence="2">JCM 31486</strain>
    </source>
</reference>
<feature type="non-terminal residue" evidence="1">
    <location>
        <position position="157"/>
    </location>
</feature>
<proteinExistence type="predicted"/>
<keyword evidence="2" id="KW-1185">Reference proteome</keyword>
<organism evidence="1 2">
    <name type="scientific">Kibdelosporangium lantanae</name>
    <dbReference type="NCBI Taxonomy" id="1497396"/>
    <lineage>
        <taxon>Bacteria</taxon>
        <taxon>Bacillati</taxon>
        <taxon>Actinomycetota</taxon>
        <taxon>Actinomycetes</taxon>
        <taxon>Pseudonocardiales</taxon>
        <taxon>Pseudonocardiaceae</taxon>
        <taxon>Kibdelosporangium</taxon>
    </lineage>
</organism>
<dbReference type="EMBL" id="JBHTIS010003294">
    <property type="protein sequence ID" value="MFD1051054.1"/>
    <property type="molecule type" value="Genomic_DNA"/>
</dbReference>
<dbReference type="Proteomes" id="UP001597045">
    <property type="component" value="Unassembled WGS sequence"/>
</dbReference>
<gene>
    <name evidence="1" type="ORF">ACFQ1S_38755</name>
</gene>
<name>A0ABW3MP24_9PSEU</name>
<sequence length="157" mass="17084">MTSLSRLTRRLADTPSDFLSDDVSVPAVVSDLLVAAGEPGLDARTALPFESSERGWLRLVLVACWLLADEEFRAGDQERIVEFLTEVLLPLADLVDAGKFVNDPDRREELARLALRSLGLSPDGETAAVAADRLATVDSVRRQEVLRAARAAEERAA</sequence>
<protein>
    <submittedName>
        <fullName evidence="1">Uncharacterized protein</fullName>
    </submittedName>
</protein>
<evidence type="ECO:0000313" key="1">
    <source>
        <dbReference type="EMBL" id="MFD1051054.1"/>
    </source>
</evidence>
<evidence type="ECO:0000313" key="2">
    <source>
        <dbReference type="Proteomes" id="UP001597045"/>
    </source>
</evidence>
<comment type="caution">
    <text evidence="1">The sequence shown here is derived from an EMBL/GenBank/DDBJ whole genome shotgun (WGS) entry which is preliminary data.</text>
</comment>
<accession>A0ABW3MP24</accession>